<dbReference type="InterPro" id="IPR006311">
    <property type="entry name" value="TAT_signal"/>
</dbReference>
<dbReference type="InterPro" id="IPR036249">
    <property type="entry name" value="Thioredoxin-like_sf"/>
</dbReference>
<accession>A0ABS5EBQ6</accession>
<feature type="domain" description="Thioredoxin" evidence="2">
    <location>
        <begin position="29"/>
        <end position="188"/>
    </location>
</feature>
<reference evidence="4" key="1">
    <citation type="journal article" date="2021" name="Syst. Appl. Microbiol.">
        <title>Roseomonas hellenica sp. nov., isolated from roots of wild-growing Alkanna tinctoria.</title>
        <authorList>
            <person name="Rat A."/>
            <person name="Naranjo H.D."/>
            <person name="Lebbe L."/>
            <person name="Cnockaert M."/>
            <person name="Krigas N."/>
            <person name="Grigoriadou K."/>
            <person name="Maloupa E."/>
            <person name="Willems A."/>
        </authorList>
    </citation>
    <scope>NUCLEOTIDE SEQUENCE [LARGE SCALE GENOMIC DNA]</scope>
    <source>
        <strain evidence="4">LMG 31159</strain>
    </source>
</reference>
<dbReference type="EMBL" id="JAAEDI010000002">
    <property type="protein sequence ID" value="MBR0648457.1"/>
    <property type="molecule type" value="Genomic_DNA"/>
</dbReference>
<dbReference type="PANTHER" id="PTHR43640:SF1">
    <property type="entry name" value="THIOREDOXIN-DEPENDENT PEROXIREDOXIN"/>
    <property type="match status" value="1"/>
</dbReference>
<dbReference type="InterPro" id="IPR047262">
    <property type="entry name" value="PRX-like1"/>
</dbReference>
<dbReference type="PROSITE" id="PS51352">
    <property type="entry name" value="THIOREDOXIN_2"/>
    <property type="match status" value="1"/>
</dbReference>
<name>A0ABS5EBQ6_9PROT</name>
<organism evidence="3 4">
    <name type="scientific">Neoroseomonas terrae</name>
    <dbReference type="NCBI Taxonomy" id="424799"/>
    <lineage>
        <taxon>Bacteria</taxon>
        <taxon>Pseudomonadati</taxon>
        <taxon>Pseudomonadota</taxon>
        <taxon>Alphaproteobacteria</taxon>
        <taxon>Acetobacterales</taxon>
        <taxon>Acetobacteraceae</taxon>
        <taxon>Neoroseomonas</taxon>
    </lineage>
</organism>
<feature type="signal peptide" evidence="1">
    <location>
        <begin position="1"/>
        <end position="27"/>
    </location>
</feature>
<gene>
    <name evidence="3" type="ORF">GXW78_02170</name>
</gene>
<dbReference type="RefSeq" id="WP_211865646.1">
    <property type="nucleotide sequence ID" value="NZ_JAAEDI010000002.1"/>
</dbReference>
<evidence type="ECO:0000313" key="3">
    <source>
        <dbReference type="EMBL" id="MBR0648457.1"/>
    </source>
</evidence>
<keyword evidence="4" id="KW-1185">Reference proteome</keyword>
<evidence type="ECO:0000313" key="4">
    <source>
        <dbReference type="Proteomes" id="UP000698752"/>
    </source>
</evidence>
<comment type="caution">
    <text evidence="3">The sequence shown here is derived from an EMBL/GenBank/DDBJ whole genome shotgun (WGS) entry which is preliminary data.</text>
</comment>
<dbReference type="PANTHER" id="PTHR43640">
    <property type="entry name" value="OS07G0260300 PROTEIN"/>
    <property type="match status" value="1"/>
</dbReference>
<evidence type="ECO:0000256" key="1">
    <source>
        <dbReference type="SAM" id="SignalP"/>
    </source>
</evidence>
<proteinExistence type="predicted"/>
<sequence>MTISMITRRGALGAAGLLALAPGAASANPVIGAAAPDFSLPDQDGDTRRLSDFRGKVVVLEWTNHECPYVRKHYGSNNMQGLQRLVAERGGVWLTIASSPAGEQGYVTGAQAKELTASRNAAPAAVLLDHSSVAARAYRASVTPHMFVISADGMLRYMGGIDSIRSTRPADVATAEPFFRNAFVEVAEGRAVTRASTPPYGCVIKYVGA</sequence>
<dbReference type="SUPFAM" id="SSF52833">
    <property type="entry name" value="Thioredoxin-like"/>
    <property type="match status" value="1"/>
</dbReference>
<protein>
    <submittedName>
        <fullName evidence="3">Redoxin domain-containing protein</fullName>
    </submittedName>
</protein>
<dbReference type="PROSITE" id="PS51318">
    <property type="entry name" value="TAT"/>
    <property type="match status" value="1"/>
</dbReference>
<evidence type="ECO:0000259" key="2">
    <source>
        <dbReference type="PROSITE" id="PS51352"/>
    </source>
</evidence>
<dbReference type="Proteomes" id="UP000698752">
    <property type="component" value="Unassembled WGS sequence"/>
</dbReference>
<keyword evidence="1" id="KW-0732">Signal</keyword>
<dbReference type="InterPro" id="IPR013766">
    <property type="entry name" value="Thioredoxin_domain"/>
</dbReference>
<dbReference type="Pfam" id="PF00578">
    <property type="entry name" value="AhpC-TSA"/>
    <property type="match status" value="1"/>
</dbReference>
<dbReference type="Gene3D" id="3.40.30.10">
    <property type="entry name" value="Glutaredoxin"/>
    <property type="match status" value="1"/>
</dbReference>
<feature type="chain" id="PRO_5046189175" evidence="1">
    <location>
        <begin position="28"/>
        <end position="209"/>
    </location>
</feature>
<dbReference type="InterPro" id="IPR000866">
    <property type="entry name" value="AhpC/TSA"/>
</dbReference>